<dbReference type="InterPro" id="IPR027094">
    <property type="entry name" value="Mitofusin_fam"/>
</dbReference>
<proteinExistence type="predicted"/>
<dbReference type="Gene3D" id="3.40.50.300">
    <property type="entry name" value="P-loop containing nucleotide triphosphate hydrolases"/>
    <property type="match status" value="1"/>
</dbReference>
<dbReference type="GO" id="GO:0005525">
    <property type="term" value="F:GTP binding"/>
    <property type="evidence" value="ECO:0007669"/>
    <property type="project" value="UniProtKB-KW"/>
</dbReference>
<feature type="transmembrane region" description="Helical" evidence="6">
    <location>
        <begin position="478"/>
        <end position="495"/>
    </location>
</feature>
<reference evidence="9" key="2">
    <citation type="submission" date="2022-06" db="UniProtKB">
        <authorList>
            <consortium name="EnsemblMetazoa"/>
        </authorList>
    </citation>
    <scope>IDENTIFICATION</scope>
</reference>
<dbReference type="OrthoDB" id="9984778at2759"/>
<dbReference type="SUPFAM" id="SSF52540">
    <property type="entry name" value="P-loop containing nucleoside triphosphate hydrolases"/>
    <property type="match status" value="1"/>
</dbReference>
<keyword evidence="3" id="KW-0378">Hydrolase</keyword>
<keyword evidence="6" id="KW-1133">Transmembrane helix</keyword>
<evidence type="ECO:0000313" key="10">
    <source>
        <dbReference type="Proteomes" id="UP000007819"/>
    </source>
</evidence>
<dbReference type="KEGG" id="api:100575489"/>
<dbReference type="PANTHER" id="PTHR10465:SF3">
    <property type="entry name" value="TRANSMEMBRANE GTPASE MARF-RELATED"/>
    <property type="match status" value="1"/>
</dbReference>
<feature type="transmembrane region" description="Helical" evidence="6">
    <location>
        <begin position="501"/>
        <end position="519"/>
    </location>
</feature>
<evidence type="ECO:0000256" key="4">
    <source>
        <dbReference type="ARBA" id="ARBA00023134"/>
    </source>
</evidence>
<dbReference type="GO" id="GO:0005741">
    <property type="term" value="C:mitochondrial outer membrane"/>
    <property type="evidence" value="ECO:0007669"/>
    <property type="project" value="InterPro"/>
</dbReference>
<accession>A0A8R2NJC5</accession>
<name>A0A8R2NJC5_ACYPI</name>
<keyword evidence="4" id="KW-0342">GTP-binding</keyword>
<dbReference type="RefSeq" id="XP_029341097.1">
    <property type="nucleotide sequence ID" value="XM_029485237.1"/>
</dbReference>
<evidence type="ECO:0000256" key="3">
    <source>
        <dbReference type="ARBA" id="ARBA00022801"/>
    </source>
</evidence>
<dbReference type="Pfam" id="PF04799">
    <property type="entry name" value="Fzo_mitofusin"/>
    <property type="match status" value="1"/>
</dbReference>
<dbReference type="InterPro" id="IPR006884">
    <property type="entry name" value="Fzo/mitofusin_HR2"/>
</dbReference>
<organism evidence="9 10">
    <name type="scientific">Acyrthosiphon pisum</name>
    <name type="common">Pea aphid</name>
    <dbReference type="NCBI Taxonomy" id="7029"/>
    <lineage>
        <taxon>Eukaryota</taxon>
        <taxon>Metazoa</taxon>
        <taxon>Ecdysozoa</taxon>
        <taxon>Arthropoda</taxon>
        <taxon>Hexapoda</taxon>
        <taxon>Insecta</taxon>
        <taxon>Pterygota</taxon>
        <taxon>Neoptera</taxon>
        <taxon>Paraneoptera</taxon>
        <taxon>Hemiptera</taxon>
        <taxon>Sternorrhyncha</taxon>
        <taxon>Aphidomorpha</taxon>
        <taxon>Aphidoidea</taxon>
        <taxon>Aphididae</taxon>
        <taxon>Macrosiphini</taxon>
        <taxon>Acyrthosiphon</taxon>
    </lineage>
</organism>
<dbReference type="GO" id="GO:0051646">
    <property type="term" value="P:mitochondrion localization"/>
    <property type="evidence" value="ECO:0007669"/>
    <property type="project" value="TreeGrafter"/>
</dbReference>
<dbReference type="GeneID" id="100575489"/>
<evidence type="ECO:0000256" key="5">
    <source>
        <dbReference type="ARBA" id="ARBA00023136"/>
    </source>
</evidence>
<feature type="domain" description="Fzo/mitofusin HR2" evidence="8">
    <location>
        <begin position="466"/>
        <end position="610"/>
    </location>
</feature>
<dbReference type="GO" id="GO:0008053">
    <property type="term" value="P:mitochondrial fusion"/>
    <property type="evidence" value="ECO:0007669"/>
    <property type="project" value="InterPro"/>
</dbReference>
<reference evidence="10" key="1">
    <citation type="submission" date="2010-06" db="EMBL/GenBank/DDBJ databases">
        <authorList>
            <person name="Jiang H."/>
            <person name="Abraham K."/>
            <person name="Ali S."/>
            <person name="Alsbrooks S.L."/>
            <person name="Anim B.N."/>
            <person name="Anosike U.S."/>
            <person name="Attaway T."/>
            <person name="Bandaranaike D.P."/>
            <person name="Battles P.K."/>
            <person name="Bell S.N."/>
            <person name="Bell A.V."/>
            <person name="Beltran B."/>
            <person name="Bickham C."/>
            <person name="Bustamante Y."/>
            <person name="Caleb T."/>
            <person name="Canada A."/>
            <person name="Cardenas V."/>
            <person name="Carter K."/>
            <person name="Chacko J."/>
            <person name="Chandrabose M.N."/>
            <person name="Chavez D."/>
            <person name="Chavez A."/>
            <person name="Chen L."/>
            <person name="Chu H.-S."/>
            <person name="Claassen K.J."/>
            <person name="Cockrell R."/>
            <person name="Collins M."/>
            <person name="Cooper J.A."/>
            <person name="Cree A."/>
            <person name="Curry S.M."/>
            <person name="Da Y."/>
            <person name="Dao M.D."/>
            <person name="Das B."/>
            <person name="Davila M.-L."/>
            <person name="Davy-Carroll L."/>
            <person name="Denson S."/>
            <person name="Dinh H."/>
            <person name="Ebong V.E."/>
            <person name="Edwards J.R."/>
            <person name="Egan A."/>
            <person name="El-Daye J."/>
            <person name="Escobedo L."/>
            <person name="Fernandez S."/>
            <person name="Fernando P.R."/>
            <person name="Flagg N."/>
            <person name="Forbes L.D."/>
            <person name="Fowler R.G."/>
            <person name="Fu Q."/>
            <person name="Gabisi R.A."/>
            <person name="Ganer J."/>
            <person name="Garbino Pronczuk A."/>
            <person name="Garcia R.M."/>
            <person name="Garner T."/>
            <person name="Garrett T.E."/>
            <person name="Gonzalez D.A."/>
            <person name="Hamid H."/>
            <person name="Hawkins E.S."/>
            <person name="Hirani K."/>
            <person name="Hogues M.E."/>
            <person name="Hollins B."/>
            <person name="Hsiao C.-H."/>
            <person name="Jabil R."/>
            <person name="James M.L."/>
            <person name="Jhangiani S.N."/>
            <person name="Johnson B."/>
            <person name="Johnson Q."/>
            <person name="Joshi V."/>
            <person name="Kalu J.B."/>
            <person name="Kam C."/>
            <person name="Kashfia A."/>
            <person name="Keebler J."/>
            <person name="Kisamo H."/>
            <person name="Kovar C.L."/>
            <person name="Lago L.A."/>
            <person name="Lai C.-Y."/>
            <person name="Laidlaw J."/>
            <person name="Lara F."/>
            <person name="Le T.-K."/>
            <person name="Lee S.L."/>
            <person name="Legall F.H."/>
            <person name="Lemon S.J."/>
            <person name="Lewis L.R."/>
            <person name="Li B."/>
            <person name="Liu Y."/>
            <person name="Liu Y.-S."/>
            <person name="Lopez J."/>
            <person name="Lozado R.J."/>
            <person name="Lu J."/>
            <person name="Madu R.C."/>
            <person name="Maheshwari M."/>
            <person name="Maheshwari R."/>
            <person name="Malloy K."/>
            <person name="Martinez E."/>
            <person name="Mathew T."/>
            <person name="Mercado I.C."/>
            <person name="Mercado C."/>
            <person name="Meyer B."/>
            <person name="Montgomery K."/>
            <person name="Morgan M.B."/>
            <person name="Munidasa M."/>
            <person name="Nazareth L.V."/>
            <person name="Nelson J."/>
            <person name="Ng B.M."/>
            <person name="Nguyen N.B."/>
            <person name="Nguyen P.Q."/>
            <person name="Nguyen T."/>
            <person name="Obregon M."/>
            <person name="Okwuonu G.O."/>
            <person name="Onwere C.G."/>
            <person name="Orozco G."/>
            <person name="Parra A."/>
            <person name="Patel S."/>
            <person name="Patil S."/>
            <person name="Perez A."/>
            <person name="Perez Y."/>
            <person name="Pham C."/>
            <person name="Primus E.L."/>
            <person name="Pu L.-L."/>
            <person name="Puazo M."/>
            <person name="Qin X."/>
            <person name="Quiroz J.B."/>
            <person name="Reese J."/>
            <person name="Richards S."/>
            <person name="Rives C.M."/>
            <person name="Robberts R."/>
            <person name="Ruiz S.J."/>
            <person name="Ruiz M.J."/>
            <person name="Santibanez J."/>
            <person name="Schneider B.W."/>
            <person name="Sisson I."/>
            <person name="Smith M."/>
            <person name="Sodergren E."/>
            <person name="Song X.-Z."/>
            <person name="Song B.B."/>
            <person name="Summersgill H."/>
            <person name="Thelus R."/>
            <person name="Thornton R.D."/>
            <person name="Trejos Z.Y."/>
            <person name="Usmani K."/>
            <person name="Vattathil S."/>
            <person name="Villasana D."/>
            <person name="Walker D.L."/>
            <person name="Wang S."/>
            <person name="Wang K."/>
            <person name="White C.S."/>
            <person name="Williams A.C."/>
            <person name="Williamson J."/>
            <person name="Wilson K."/>
            <person name="Woghiren I.O."/>
            <person name="Woodworth J.R."/>
            <person name="Worley K.C."/>
            <person name="Wright R.A."/>
            <person name="Wu W."/>
            <person name="Young L."/>
            <person name="Zhang L."/>
            <person name="Zhang J."/>
            <person name="Zhu Y."/>
            <person name="Muzny D.M."/>
            <person name="Weinstock G."/>
            <person name="Gibbs R.A."/>
        </authorList>
    </citation>
    <scope>NUCLEOTIDE SEQUENCE [LARGE SCALE GENOMIC DNA]</scope>
    <source>
        <strain evidence="10">LSR1</strain>
    </source>
</reference>
<dbReference type="AlphaFoldDB" id="A0A8R2NJC5"/>
<keyword evidence="6" id="KW-0812">Transmembrane</keyword>
<dbReference type="Pfam" id="PF00350">
    <property type="entry name" value="Dynamin_N"/>
    <property type="match status" value="1"/>
</dbReference>
<keyword evidence="2" id="KW-0547">Nucleotide-binding</keyword>
<dbReference type="InterPro" id="IPR027417">
    <property type="entry name" value="P-loop_NTPase"/>
</dbReference>
<dbReference type="PANTHER" id="PTHR10465">
    <property type="entry name" value="TRANSMEMBRANE GTPASE FZO1"/>
    <property type="match status" value="1"/>
</dbReference>
<protein>
    <recommendedName>
        <fullName evidence="11">Dynamin-type G domain-containing protein</fullName>
    </recommendedName>
</protein>
<evidence type="ECO:0000256" key="2">
    <source>
        <dbReference type="ARBA" id="ARBA00022741"/>
    </source>
</evidence>
<evidence type="ECO:0000256" key="1">
    <source>
        <dbReference type="ARBA" id="ARBA00004370"/>
    </source>
</evidence>
<evidence type="ECO:0000256" key="6">
    <source>
        <dbReference type="SAM" id="Phobius"/>
    </source>
</evidence>
<keyword evidence="5 6" id="KW-0472">Membrane</keyword>
<evidence type="ECO:0000259" key="8">
    <source>
        <dbReference type="Pfam" id="PF04799"/>
    </source>
</evidence>
<comment type="subcellular location">
    <subcellularLocation>
        <location evidence="1">Membrane</location>
    </subcellularLocation>
</comment>
<dbReference type="GO" id="GO:0003924">
    <property type="term" value="F:GTPase activity"/>
    <property type="evidence" value="ECO:0007669"/>
    <property type="project" value="InterPro"/>
</dbReference>
<dbReference type="EnsemblMetazoa" id="XM_029485237.1">
    <property type="protein sequence ID" value="XP_029341097.1"/>
    <property type="gene ID" value="LOC100575489"/>
</dbReference>
<feature type="domain" description="Dynamin N-terminal" evidence="7">
    <location>
        <begin position="72"/>
        <end position="209"/>
    </location>
</feature>
<evidence type="ECO:0000259" key="7">
    <source>
        <dbReference type="Pfam" id="PF00350"/>
    </source>
</evidence>
<feature type="transmembrane region" description="Helical" evidence="6">
    <location>
        <begin position="213"/>
        <end position="232"/>
    </location>
</feature>
<dbReference type="Proteomes" id="UP000007819">
    <property type="component" value="Chromosome X"/>
</dbReference>
<evidence type="ECO:0000313" key="9">
    <source>
        <dbReference type="EnsemblMetazoa" id="XP_029341097.1"/>
    </source>
</evidence>
<evidence type="ECO:0008006" key="11">
    <source>
        <dbReference type="Google" id="ProtNLM"/>
    </source>
</evidence>
<keyword evidence="10" id="KW-1185">Reference proteome</keyword>
<sequence length="625" mass="71425">MSTYQDFGLAKQKLNNIFLGILDYGVRASEHINDLIGICPDVIDRNELNCLLYYESQVEAIYEVFTHAHMKVAVFGRTSSGKSTVVNAMLRENVLPIGIGHTTNGFLQVERSLTGNAYLSTEGILPIQHNVESASYLAHVLKNIIKPNKKKLVHVYWPKENCGFLKDDVALVDSPGIDTTSCLDEWIGGHCINADAFVLVINAESTLIDSVSILYIFIFAYIVGSVTIRVVFKRRRNEYNCSSRQILGGSKFIRWLQICLPKYFCVHCELIQLLKINFLHKVSKKLPNTNIFILINCPDESELFDQERKQKMKNNINLLEKKLKEYTSHKPYSQIFFISAKEVLDFRVKVRSGLQPIIKPFSERYLEFIDFERQLENCISRSALLKFFNYSMHGKYLLSEMNTIMDIINIRSQEQTHFSMSQINEIQDKFNVTEEHFENITNQNSPITDADYSFSSFDDSLAVEPNLSSISRVSSRDVGTQGSVLGGIVLAGFMFKTIGWSSIIAAGAIYGGVCLYEYLSWTTKAKERSLKKQYIDHANSKLQLSVANYSRQVQQELSTTFAQSDQLFDEFAINHNGEIKNVESEPNILTKSPETAMIFINNEVYWLNEDFIQLHSFLMDRITFF</sequence>
<dbReference type="InterPro" id="IPR045063">
    <property type="entry name" value="Dynamin_N"/>
</dbReference>